<dbReference type="InterPro" id="IPR036881">
    <property type="entry name" value="Glyco_hydro_3_C_sf"/>
</dbReference>
<evidence type="ECO:0000256" key="4">
    <source>
        <dbReference type="ARBA" id="ARBA00058905"/>
    </source>
</evidence>
<dbReference type="SUPFAM" id="SSF52279">
    <property type="entry name" value="Beta-D-glucan exohydrolase, C-terminal domain"/>
    <property type="match status" value="1"/>
</dbReference>
<dbReference type="InterPro" id="IPR050288">
    <property type="entry name" value="Cellulose_deg_GH3"/>
</dbReference>
<comment type="similarity">
    <text evidence="1 6">Belongs to the glycosyl hydrolase 3 family.</text>
</comment>
<evidence type="ECO:0000313" key="9">
    <source>
        <dbReference type="Proteomes" id="UP000467006"/>
    </source>
</evidence>
<dbReference type="PROSITE" id="PS00775">
    <property type="entry name" value="GLYCOSYL_HYDROL_F3"/>
    <property type="match status" value="1"/>
</dbReference>
<proteinExistence type="inferred from homology"/>
<dbReference type="InterPro" id="IPR036962">
    <property type="entry name" value="Glyco_hydro_3_N_sf"/>
</dbReference>
<dbReference type="InterPro" id="IPR019800">
    <property type="entry name" value="Glyco_hydro_3_AS"/>
</dbReference>
<dbReference type="PANTHER" id="PTHR42715:SF10">
    <property type="entry name" value="BETA-GLUCOSIDASE"/>
    <property type="match status" value="1"/>
</dbReference>
<dbReference type="PRINTS" id="PR00133">
    <property type="entry name" value="GLHYDRLASE3"/>
</dbReference>
<evidence type="ECO:0000256" key="6">
    <source>
        <dbReference type="RuleBase" id="RU361161"/>
    </source>
</evidence>
<feature type="domain" description="Fibronectin type III-like" evidence="7">
    <location>
        <begin position="574"/>
        <end position="644"/>
    </location>
</feature>
<dbReference type="Pfam" id="PF14310">
    <property type="entry name" value="Fn3-like"/>
    <property type="match status" value="1"/>
</dbReference>
<keyword evidence="3" id="KW-0119">Carbohydrate metabolism</keyword>
<accession>A0A7I7K616</accession>
<dbReference type="InterPro" id="IPR001764">
    <property type="entry name" value="Glyco_hydro_3_N"/>
</dbReference>
<dbReference type="Gene3D" id="3.20.20.300">
    <property type="entry name" value="Glycoside hydrolase, family 3, N-terminal domain"/>
    <property type="match status" value="1"/>
</dbReference>
<dbReference type="AlphaFoldDB" id="A0A7I7K616"/>
<dbReference type="PANTHER" id="PTHR42715">
    <property type="entry name" value="BETA-GLUCOSIDASE"/>
    <property type="match status" value="1"/>
</dbReference>
<evidence type="ECO:0000256" key="2">
    <source>
        <dbReference type="ARBA" id="ARBA00022801"/>
    </source>
</evidence>
<dbReference type="KEGG" id="mdu:MDUV_43430"/>
<dbReference type="Proteomes" id="UP000467006">
    <property type="component" value="Chromosome"/>
</dbReference>
<name>A0A7I7K616_9MYCO</name>
<dbReference type="InterPro" id="IPR017853">
    <property type="entry name" value="GH"/>
</dbReference>
<reference evidence="8 9" key="1">
    <citation type="journal article" date="2019" name="Emerg. Microbes Infect.">
        <title>Comprehensive subspecies identification of 175 nontuberculous mycobacteria species based on 7547 genomic profiles.</title>
        <authorList>
            <person name="Matsumoto Y."/>
            <person name="Kinjo T."/>
            <person name="Motooka D."/>
            <person name="Nabeya D."/>
            <person name="Jung N."/>
            <person name="Uechi K."/>
            <person name="Horii T."/>
            <person name="Iida T."/>
            <person name="Fujita J."/>
            <person name="Nakamura S."/>
        </authorList>
    </citation>
    <scope>NUCLEOTIDE SEQUENCE [LARGE SCALE GENOMIC DNA]</scope>
    <source>
        <strain evidence="8 9">JCM 6396</strain>
    </source>
</reference>
<dbReference type="SMART" id="SM01217">
    <property type="entry name" value="Fn3_like"/>
    <property type="match status" value="1"/>
</dbReference>
<dbReference type="SUPFAM" id="SSF51445">
    <property type="entry name" value="(Trans)glycosidases"/>
    <property type="match status" value="1"/>
</dbReference>
<gene>
    <name evidence="8" type="ORF">MDUV_43430</name>
</gene>
<dbReference type="GO" id="GO:0008422">
    <property type="term" value="F:beta-glucosidase activity"/>
    <property type="evidence" value="ECO:0007669"/>
    <property type="project" value="UniProtKB-ARBA"/>
</dbReference>
<dbReference type="OrthoDB" id="3187421at2"/>
<evidence type="ECO:0000313" key="8">
    <source>
        <dbReference type="EMBL" id="BBX19483.1"/>
    </source>
</evidence>
<dbReference type="InterPro" id="IPR013783">
    <property type="entry name" value="Ig-like_fold"/>
</dbReference>
<dbReference type="Gene3D" id="2.60.40.10">
    <property type="entry name" value="Immunoglobulins"/>
    <property type="match status" value="1"/>
</dbReference>
<dbReference type="FunFam" id="2.60.40.10:FF:000495">
    <property type="entry name" value="Periplasmic beta-glucosidase"/>
    <property type="match status" value="1"/>
</dbReference>
<dbReference type="EMBL" id="AP022563">
    <property type="protein sequence ID" value="BBX19483.1"/>
    <property type="molecule type" value="Genomic_DNA"/>
</dbReference>
<keyword evidence="9" id="KW-1185">Reference proteome</keyword>
<evidence type="ECO:0000259" key="7">
    <source>
        <dbReference type="SMART" id="SM01217"/>
    </source>
</evidence>
<keyword evidence="6" id="KW-0326">Glycosidase</keyword>
<dbReference type="Pfam" id="PF01915">
    <property type="entry name" value="Glyco_hydro_3_C"/>
    <property type="match status" value="1"/>
</dbReference>
<comment type="function">
    <text evidence="4">Catalyzes the hydrolysis of a non-reducing terminal alpha-L-arabinopyranosidic linkage in ginsenoside Rb2 (alpha-L-arabinopyranosyl-(1-&gt;6)-alpha-D-glucopyranosyl) to release alpha-D-glucopyranosyl (Rd). It is not able to hydrolyze alpha-L-arabinofuranosyl-(1-&gt;6)-alpha-D-glucopyranosyl (Rc).</text>
</comment>
<organism evidence="8 9">
    <name type="scientific">Mycolicibacterium duvalii</name>
    <dbReference type="NCBI Taxonomy" id="39688"/>
    <lineage>
        <taxon>Bacteria</taxon>
        <taxon>Bacillati</taxon>
        <taxon>Actinomycetota</taxon>
        <taxon>Actinomycetes</taxon>
        <taxon>Mycobacteriales</taxon>
        <taxon>Mycobacteriaceae</taxon>
        <taxon>Mycolicibacterium</taxon>
    </lineage>
</organism>
<evidence type="ECO:0000256" key="5">
    <source>
        <dbReference type="ARBA" id="ARBA00074219"/>
    </source>
</evidence>
<dbReference type="Pfam" id="PF00933">
    <property type="entry name" value="Glyco_hydro_3"/>
    <property type="match status" value="1"/>
</dbReference>
<evidence type="ECO:0000256" key="1">
    <source>
        <dbReference type="ARBA" id="ARBA00005336"/>
    </source>
</evidence>
<protein>
    <recommendedName>
        <fullName evidence="5">Exo-alpha-(1-&gt;6)-L-arabinopyranosidase</fullName>
    </recommendedName>
</protein>
<dbReference type="Gene3D" id="3.40.50.1700">
    <property type="entry name" value="Glycoside hydrolase family 3 C-terminal domain"/>
    <property type="match status" value="1"/>
</dbReference>
<dbReference type="GO" id="GO:0005975">
    <property type="term" value="P:carbohydrate metabolic process"/>
    <property type="evidence" value="ECO:0007669"/>
    <property type="project" value="InterPro"/>
</dbReference>
<evidence type="ECO:0000256" key="3">
    <source>
        <dbReference type="ARBA" id="ARBA00023277"/>
    </source>
</evidence>
<sequence length="740" mass="77922">MVDATSAGLTPADKAALTSGASFWRTEAAVGLPAVTLTDGPHGVRMQPGSADHLGLGQSAPATCFPPAAGLAQSWDHRMVERVGAALGDEARALGVGVLLGPGINIKRDPRCGRNFEYYSEDPLVSGVLGAAWVRGVQGRGVGASVKHFAANNAEHDRMRSDSRVEARPLHEIYLQGFRRVIAESHPWTVMCSYNKINGVYASENRWLLTDLLRTRWGFTGVVVSDWGAVSDRVRALAAGLDLAMPGGDSGLDAEVVTAVEDGRLDPAAVDASAARVLGLLARAARAPHPAPVDLDAHHRLAREAAARCIVLLKNSGDTLPLRRDAALAVLGPFAAHPRFQGGGSSHVNASRVDIALDEIRSRSSGDVTYGAGYGSAADQERLLEEARAAARAADAVVLFLGLSDRDESEGYDREHIDLPAEQLDLLRAVTEAQPCTIVVLAHGGVVRLAEVDRLAAAVLDGALLGQGGGAALADVLFGVVNPSGRLAETVPVRLEDAPSFLNFPGEHSRVVYGEGLFVGYRGYDARGTAVTYPFGHGLSYTTFEYGDAAVVTDGEDLAVTVAVTNTGPRAGREVVQVYVAKADSAVLRAPQALVAFEVVDLPRGATEPVTLRVPRSDLAYWDDRVGDWVVEGGVYTLRVGRSSRDIRSCTSIEVPGDAVHLPLTANSTITEVLADPEAGPRLMSMFAETMPAGADVAGLGMDVFAMVASIPLNRLTAFVGRDASAALEQILGRPESTID</sequence>
<dbReference type="RefSeq" id="WP_098003717.1">
    <property type="nucleotide sequence ID" value="NZ_AP022563.1"/>
</dbReference>
<dbReference type="InterPro" id="IPR026891">
    <property type="entry name" value="Fn3-like"/>
</dbReference>
<dbReference type="InterPro" id="IPR002772">
    <property type="entry name" value="Glyco_hydro_3_C"/>
</dbReference>
<keyword evidence="2 6" id="KW-0378">Hydrolase</keyword>